<accession>A0A6B3RQH1</accession>
<evidence type="ECO:0000313" key="1">
    <source>
        <dbReference type="EMBL" id="NEX47741.1"/>
    </source>
</evidence>
<dbReference type="EMBL" id="JAAIKE010000005">
    <property type="protein sequence ID" value="NEX47741.1"/>
    <property type="molecule type" value="Genomic_DNA"/>
</dbReference>
<dbReference type="AlphaFoldDB" id="A0A6B3RQH1"/>
<proteinExistence type="predicted"/>
<dbReference type="Proteomes" id="UP000481421">
    <property type="component" value="Unassembled WGS sequence"/>
</dbReference>
<name>A0A6B3RQH1_9RHOB</name>
<sequence>MTDQPGTALAVLAQIRAQARAGAEALDGLNRAAEALEGIIQEGLEGPFKGVFNALPNGAVRNKPRGKIEQDPELQAFIGARVMTLTFPEVAAQVAAHFPPERRVTTSSIHRWWHRRGKKSLPSTG</sequence>
<dbReference type="RefSeq" id="WP_164613741.1">
    <property type="nucleotide sequence ID" value="NZ_JAAIKE010000005.1"/>
</dbReference>
<comment type="caution">
    <text evidence="1">The sequence shown here is derived from an EMBL/GenBank/DDBJ whole genome shotgun (WGS) entry which is preliminary data.</text>
</comment>
<keyword evidence="2" id="KW-1185">Reference proteome</keyword>
<protein>
    <submittedName>
        <fullName evidence="1">Uncharacterized protein</fullName>
    </submittedName>
</protein>
<reference evidence="1 2" key="1">
    <citation type="submission" date="2020-02" db="EMBL/GenBank/DDBJ databases">
        <title>Rhodobacter algicola sp. nov., isolated from microalga culture.</title>
        <authorList>
            <person name="Park C.-Y."/>
        </authorList>
    </citation>
    <scope>NUCLEOTIDE SEQUENCE [LARGE SCALE GENOMIC DNA]</scope>
    <source>
        <strain evidence="1 2">ETT8</strain>
    </source>
</reference>
<gene>
    <name evidence="1" type="ORF">G3572_16120</name>
</gene>
<organism evidence="1 2">
    <name type="scientific">Pseudotabrizicola algicola</name>
    <dbReference type="NCBI Taxonomy" id="2709381"/>
    <lineage>
        <taxon>Bacteria</taxon>
        <taxon>Pseudomonadati</taxon>
        <taxon>Pseudomonadota</taxon>
        <taxon>Alphaproteobacteria</taxon>
        <taxon>Rhodobacterales</taxon>
        <taxon>Paracoccaceae</taxon>
        <taxon>Pseudotabrizicola</taxon>
    </lineage>
</organism>
<evidence type="ECO:0000313" key="2">
    <source>
        <dbReference type="Proteomes" id="UP000481421"/>
    </source>
</evidence>